<protein>
    <submittedName>
        <fullName evidence="2">Uncharacterized protein</fullName>
    </submittedName>
</protein>
<dbReference type="Proteomes" id="UP000011885">
    <property type="component" value="Unassembled WGS sequence"/>
</dbReference>
<gene>
    <name evidence="2" type="ORF">RSSM_05179</name>
</gene>
<comment type="caution">
    <text evidence="2">The sequence shown here is derived from an EMBL/GenBank/DDBJ whole genome shotgun (WGS) entry which is preliminary data.</text>
</comment>
<evidence type="ECO:0000256" key="1">
    <source>
        <dbReference type="SAM" id="MobiDB-lite"/>
    </source>
</evidence>
<proteinExistence type="predicted"/>
<dbReference type="AlphaFoldDB" id="M5UBJ1"/>
<evidence type="ECO:0000313" key="2">
    <source>
        <dbReference type="EMBL" id="EMI53373.1"/>
    </source>
</evidence>
<feature type="region of interest" description="Disordered" evidence="1">
    <location>
        <begin position="40"/>
        <end position="64"/>
    </location>
</feature>
<dbReference type="EMBL" id="ANOH01000360">
    <property type="protein sequence ID" value="EMI53373.1"/>
    <property type="molecule type" value="Genomic_DNA"/>
</dbReference>
<accession>M5UBJ1</accession>
<sequence length="64" mass="7283">MWGPCEFSQLLLLLYWAEGDPITVNSKIEPQGCLVRVDACDDDGRPNSKTPDRKQPFEKVKYAI</sequence>
<reference evidence="2 3" key="1">
    <citation type="journal article" date="2013" name="Mar. Genomics">
        <title>Expression of sulfatases in Rhodopirellula baltica and the diversity of sulfatases in the genus Rhodopirellula.</title>
        <authorList>
            <person name="Wegner C.E."/>
            <person name="Richter-Heitmann T."/>
            <person name="Klindworth A."/>
            <person name="Klockow C."/>
            <person name="Richter M."/>
            <person name="Achstetter T."/>
            <person name="Glockner F.O."/>
            <person name="Harder J."/>
        </authorList>
    </citation>
    <scope>NUCLEOTIDE SEQUENCE [LARGE SCALE GENOMIC DNA]</scope>
    <source>
        <strain evidence="2 3">SM41</strain>
    </source>
</reference>
<keyword evidence="3" id="KW-1185">Reference proteome</keyword>
<dbReference type="PATRIC" id="fig|1263870.3.peg.5477"/>
<organism evidence="2 3">
    <name type="scientific">Rhodopirellula sallentina SM41</name>
    <dbReference type="NCBI Taxonomy" id="1263870"/>
    <lineage>
        <taxon>Bacteria</taxon>
        <taxon>Pseudomonadati</taxon>
        <taxon>Planctomycetota</taxon>
        <taxon>Planctomycetia</taxon>
        <taxon>Pirellulales</taxon>
        <taxon>Pirellulaceae</taxon>
        <taxon>Rhodopirellula</taxon>
    </lineage>
</organism>
<name>M5UBJ1_9BACT</name>
<evidence type="ECO:0000313" key="3">
    <source>
        <dbReference type="Proteomes" id="UP000011885"/>
    </source>
</evidence>